<dbReference type="Proteomes" id="UP000438288">
    <property type="component" value="Unassembled WGS sequence"/>
</dbReference>
<dbReference type="EMBL" id="FOUM01000005">
    <property type="protein sequence ID" value="SFM44512.1"/>
    <property type="molecule type" value="Genomic_DNA"/>
</dbReference>
<reference evidence="16 17" key="2">
    <citation type="submission" date="2018-08" db="EMBL/GenBank/DDBJ databases">
        <title>A genome reference for cultivated species of the human gut microbiota.</title>
        <authorList>
            <person name="Zou Y."/>
            <person name="Xue W."/>
            <person name="Luo G."/>
        </authorList>
    </citation>
    <scope>NUCLEOTIDE SEQUENCE [LARGE SCALE GENOMIC DNA]</scope>
    <source>
        <strain evidence="9 17">AF14-7</strain>
        <strain evidence="11 18">AF39-6AC</strain>
        <strain evidence="10 19">AF46-11NS</strain>
        <strain evidence="8 16">TF10-34</strain>
    </source>
</reference>
<dbReference type="EMBL" id="QSQU01000008">
    <property type="protein sequence ID" value="RGK65056.1"/>
    <property type="molecule type" value="Genomic_DNA"/>
</dbReference>
<evidence type="ECO:0000313" key="15">
    <source>
        <dbReference type="Proteomes" id="UP000183766"/>
    </source>
</evidence>
<dbReference type="Gene3D" id="2.60.120.1350">
    <property type="entry name" value="Protein of unknown function DUF4465"/>
    <property type="match status" value="1"/>
</dbReference>
<evidence type="ECO:0000313" key="19">
    <source>
        <dbReference type="Proteomes" id="UP000285503"/>
    </source>
</evidence>
<dbReference type="EMBL" id="JAIWWW010000048">
    <property type="protein sequence ID" value="MCA4525733.1"/>
    <property type="molecule type" value="Genomic_DNA"/>
</dbReference>
<accession>A0A1H4AM21</accession>
<dbReference type="Proteomes" id="UP001197958">
    <property type="component" value="Unassembled WGS sequence"/>
</dbReference>
<dbReference type="EMBL" id="WDCP01000027">
    <property type="protein sequence ID" value="KAB6338976.1"/>
    <property type="molecule type" value="Genomic_DNA"/>
</dbReference>
<dbReference type="InterPro" id="IPR027828">
    <property type="entry name" value="DUF4465"/>
</dbReference>
<evidence type="ECO:0000313" key="3">
    <source>
        <dbReference type="EMBL" id="KAB6143608.1"/>
    </source>
</evidence>
<dbReference type="EMBL" id="FNRP01000005">
    <property type="protein sequence ID" value="SEA36734.1"/>
    <property type="molecule type" value="Genomic_DNA"/>
</dbReference>
<evidence type="ECO:0000256" key="1">
    <source>
        <dbReference type="SAM" id="SignalP"/>
    </source>
</evidence>
<evidence type="ECO:0000313" key="4">
    <source>
        <dbReference type="EMBL" id="KAB6338976.1"/>
    </source>
</evidence>
<dbReference type="GeneID" id="69480791"/>
<dbReference type="Proteomes" id="UP000471447">
    <property type="component" value="Unassembled WGS sequence"/>
</dbReference>
<dbReference type="Proteomes" id="UP000435059">
    <property type="component" value="Unassembled WGS sequence"/>
</dbReference>
<dbReference type="Proteomes" id="UP000283369">
    <property type="component" value="Unassembled WGS sequence"/>
</dbReference>
<evidence type="ECO:0000313" key="14">
    <source>
        <dbReference type="Proteomes" id="UP000183040"/>
    </source>
</evidence>
<dbReference type="EMBL" id="QRYV01000004">
    <property type="protein sequence ID" value="RGV18452.1"/>
    <property type="molecule type" value="Genomic_DNA"/>
</dbReference>
<dbReference type="Pfam" id="PF14717">
    <property type="entry name" value="DUF4465"/>
    <property type="match status" value="1"/>
</dbReference>
<proteinExistence type="predicted"/>
<evidence type="ECO:0000313" key="16">
    <source>
        <dbReference type="Proteomes" id="UP000261210"/>
    </source>
</evidence>
<dbReference type="EMBL" id="WDCG01000001">
    <property type="protein sequence ID" value="KAB6427993.1"/>
    <property type="molecule type" value="Genomic_DNA"/>
</dbReference>
<dbReference type="Proteomes" id="UP000183040">
    <property type="component" value="Unassembled WGS sequence"/>
</dbReference>
<dbReference type="Proteomes" id="UP000284417">
    <property type="component" value="Unassembled WGS sequence"/>
</dbReference>
<dbReference type="Proteomes" id="UP001198461">
    <property type="component" value="Unassembled WGS sequence"/>
</dbReference>
<dbReference type="EMBL" id="JAIWYE010000039">
    <property type="protein sequence ID" value="MCA4706617.1"/>
    <property type="molecule type" value="Genomic_DNA"/>
</dbReference>
<evidence type="ECO:0000313" key="13">
    <source>
        <dbReference type="EMBL" id="SFM44512.1"/>
    </source>
</evidence>
<evidence type="ECO:0000313" key="12">
    <source>
        <dbReference type="EMBL" id="SEA36734.1"/>
    </source>
</evidence>
<dbReference type="RefSeq" id="WP_004316212.1">
    <property type="nucleotide sequence ID" value="NZ_BAABZH010000002.1"/>
</dbReference>
<evidence type="ECO:0000313" key="6">
    <source>
        <dbReference type="EMBL" id="MCA4525733.1"/>
    </source>
</evidence>
<dbReference type="EMBL" id="WDES01000002">
    <property type="protein sequence ID" value="KAB6091270.1"/>
    <property type="molecule type" value="Genomic_DNA"/>
</dbReference>
<evidence type="ECO:0000313" key="17">
    <source>
        <dbReference type="Proteomes" id="UP000283369"/>
    </source>
</evidence>
<evidence type="ECO:0000313" key="9">
    <source>
        <dbReference type="EMBL" id="RGV18452.1"/>
    </source>
</evidence>
<name>A0A1H4AM21_9BACE</name>
<dbReference type="EMBL" id="QRNE01000010">
    <property type="protein sequence ID" value="RHK29130.1"/>
    <property type="molecule type" value="Genomic_DNA"/>
</dbReference>
<reference evidence="20 21" key="3">
    <citation type="journal article" date="2019" name="Nat. Med.">
        <title>A library of human gut bacterial isolates paired with longitudinal multiomics data enables mechanistic microbiome research.</title>
        <authorList>
            <person name="Poyet M."/>
            <person name="Groussin M."/>
            <person name="Gibbons S.M."/>
            <person name="Avila-Pacheco J."/>
            <person name="Jiang X."/>
            <person name="Kearney S.M."/>
            <person name="Perrotta A.R."/>
            <person name="Berdy B."/>
            <person name="Zhao S."/>
            <person name="Lieberman T.D."/>
            <person name="Swanson P.K."/>
            <person name="Smith M."/>
            <person name="Roesemann S."/>
            <person name="Alexander J.E."/>
            <person name="Rich S.A."/>
            <person name="Livny J."/>
            <person name="Vlamakis H."/>
            <person name="Clish C."/>
            <person name="Bullock K."/>
            <person name="Deik A."/>
            <person name="Scott J."/>
            <person name="Pierce K.A."/>
            <person name="Xavier R.J."/>
            <person name="Alm E.J."/>
        </authorList>
    </citation>
    <scope>NUCLEOTIDE SEQUENCE [LARGE SCALE GENOMIC DNA]</scope>
    <source>
        <strain evidence="4 21">BIOML-A16</strain>
        <strain evidence="3 23">BIOML-A62</strain>
        <strain evidence="5 22">BIOML-A7</strain>
        <strain evidence="2 20">BIOML-A74</strain>
    </source>
</reference>
<dbReference type="Proteomes" id="UP000261210">
    <property type="component" value="Unassembled WGS sequence"/>
</dbReference>
<reference evidence="6" key="4">
    <citation type="submission" date="2023-08" db="EMBL/GenBank/DDBJ databases">
        <title>Mucin Metabolism Genes Underlie the Key Renovations of Bacteroides xylanisolvens Genomes in Captive Great Apes.</title>
        <authorList>
            <person name="Nishida A.H."/>
        </authorList>
    </citation>
    <scope>NUCLEOTIDE SEQUENCE</scope>
    <source>
        <strain evidence="7">P13.H9</strain>
        <strain evidence="6">P19.10B</strain>
    </source>
</reference>
<evidence type="ECO:0000313" key="23">
    <source>
        <dbReference type="Proteomes" id="UP000487596"/>
    </source>
</evidence>
<evidence type="ECO:0000313" key="7">
    <source>
        <dbReference type="EMBL" id="MCA4706617.1"/>
    </source>
</evidence>
<evidence type="ECO:0000313" key="20">
    <source>
        <dbReference type="Proteomes" id="UP000435059"/>
    </source>
</evidence>
<evidence type="ECO:0000313" key="11">
    <source>
        <dbReference type="EMBL" id="RHL00572.1"/>
    </source>
</evidence>
<keyword evidence="1" id="KW-0732">Signal</keyword>
<evidence type="ECO:0000313" key="10">
    <source>
        <dbReference type="EMBL" id="RHK29130.1"/>
    </source>
</evidence>
<keyword evidence="20" id="KW-1185">Reference proteome</keyword>
<evidence type="ECO:0000313" key="8">
    <source>
        <dbReference type="EMBL" id="RGK65056.1"/>
    </source>
</evidence>
<evidence type="ECO:0000313" key="21">
    <source>
        <dbReference type="Proteomes" id="UP000438288"/>
    </source>
</evidence>
<evidence type="ECO:0000313" key="22">
    <source>
        <dbReference type="Proteomes" id="UP000471447"/>
    </source>
</evidence>
<dbReference type="EMBL" id="QROC01000004">
    <property type="protein sequence ID" value="RHL00572.1"/>
    <property type="molecule type" value="Genomic_DNA"/>
</dbReference>
<dbReference type="EMBL" id="WDEH01000001">
    <property type="protein sequence ID" value="KAB6143608.1"/>
    <property type="molecule type" value="Genomic_DNA"/>
</dbReference>
<sequence>MKKLSLLLLLSVFVFCGCSDDDDTKTYVLSLPNYETHTLDMGDQENPDDSWSVSSDWGTTNYKYNLLTDASGIFEFDCVSSTYGFYSDSFAFTNCTEKDCPDFATYDYRAITKKGVINNTYVIVGAAGYKIGKNSDKEAAIRFRDHDNSNKLESYRVKGLYLTNCVYAYNSMKEGSSIFEGKDKFGNTDSFKIIIYNMDKTQSVECTLGEGTQFVTTWKWVDLTSLGETEGLKFNIKTTKEDQWGAMTPTYFCLDGITIED</sequence>
<evidence type="ECO:0000313" key="5">
    <source>
        <dbReference type="EMBL" id="KAB6427993.1"/>
    </source>
</evidence>
<evidence type="ECO:0000313" key="2">
    <source>
        <dbReference type="EMBL" id="KAB6091270.1"/>
    </source>
</evidence>
<protein>
    <submittedName>
        <fullName evidence="2">DUF4465 domain-containing protein</fullName>
    </submittedName>
</protein>
<organism evidence="12 14">
    <name type="scientific">Bacteroides xylanisolvens</name>
    <dbReference type="NCBI Taxonomy" id="371601"/>
    <lineage>
        <taxon>Bacteria</taxon>
        <taxon>Pseudomonadati</taxon>
        <taxon>Bacteroidota</taxon>
        <taxon>Bacteroidia</taxon>
        <taxon>Bacteroidales</taxon>
        <taxon>Bacteroidaceae</taxon>
        <taxon>Bacteroides</taxon>
    </lineage>
</organism>
<reference evidence="14 15" key="1">
    <citation type="submission" date="2016-10" db="EMBL/GenBank/DDBJ databases">
        <authorList>
            <person name="de Groot N.N."/>
        </authorList>
    </citation>
    <scope>NUCLEOTIDE SEQUENCE [LARGE SCALE GENOMIC DNA]</scope>
    <source>
        <strain evidence="13 15">NLAE-zl-C202</strain>
        <strain evidence="12 14">NLAE-zl-G339</strain>
    </source>
</reference>
<gene>
    <name evidence="11" type="ORF">DW042_03865</name>
    <name evidence="10" type="ORF">DW075_03670</name>
    <name evidence="9" type="ORF">DWW25_02440</name>
    <name evidence="8" type="ORF">DXD03_07390</name>
    <name evidence="3" type="ORF">GA424_00260</name>
    <name evidence="2" type="ORF">GA574_01245</name>
    <name evidence="5" type="ORF">GAZ26_00225</name>
    <name evidence="4" type="ORF">GAZ43_12800</name>
    <name evidence="7" type="ORF">LD004_23735</name>
    <name evidence="6" type="ORF">LDZ35_21255</name>
    <name evidence="12" type="ORF">SAMN04487924_105112</name>
    <name evidence="13" type="ORF">SAMN05216250_10528</name>
</gene>
<dbReference type="AlphaFoldDB" id="A0A1H4AM21"/>
<evidence type="ECO:0000313" key="18">
    <source>
        <dbReference type="Proteomes" id="UP000284417"/>
    </source>
</evidence>
<dbReference type="PROSITE" id="PS51257">
    <property type="entry name" value="PROKAR_LIPOPROTEIN"/>
    <property type="match status" value="1"/>
</dbReference>
<feature type="signal peptide" evidence="1">
    <location>
        <begin position="1"/>
        <end position="19"/>
    </location>
</feature>
<dbReference type="Proteomes" id="UP000183766">
    <property type="component" value="Unassembled WGS sequence"/>
</dbReference>
<feature type="chain" id="PRO_5011078120" evidence="1">
    <location>
        <begin position="20"/>
        <end position="261"/>
    </location>
</feature>
<dbReference type="Proteomes" id="UP000487596">
    <property type="component" value="Unassembled WGS sequence"/>
</dbReference>
<dbReference type="Proteomes" id="UP000285503">
    <property type="component" value="Unassembled WGS sequence"/>
</dbReference>